<organism evidence="14 15">
    <name type="scientific">Oculimacula yallundae</name>
    <dbReference type="NCBI Taxonomy" id="86028"/>
    <lineage>
        <taxon>Eukaryota</taxon>
        <taxon>Fungi</taxon>
        <taxon>Dikarya</taxon>
        <taxon>Ascomycota</taxon>
        <taxon>Pezizomycotina</taxon>
        <taxon>Leotiomycetes</taxon>
        <taxon>Helotiales</taxon>
        <taxon>Ploettnerulaceae</taxon>
        <taxon>Oculimacula</taxon>
    </lineage>
</organism>
<dbReference type="EMBL" id="JAZHXI010000011">
    <property type="protein sequence ID" value="KAL2066010.1"/>
    <property type="molecule type" value="Genomic_DNA"/>
</dbReference>
<dbReference type="InterPro" id="IPR018957">
    <property type="entry name" value="Znf_C3HC4_RING-type"/>
</dbReference>
<evidence type="ECO:0000256" key="7">
    <source>
        <dbReference type="ARBA" id="ARBA00022833"/>
    </source>
</evidence>
<accession>A0ABR4C8E5</accession>
<dbReference type="InterPro" id="IPR027417">
    <property type="entry name" value="P-loop_NTPase"/>
</dbReference>
<feature type="compositionally biased region" description="Gly residues" evidence="10">
    <location>
        <begin position="1508"/>
        <end position="1519"/>
    </location>
</feature>
<feature type="compositionally biased region" description="Basic residues" evidence="10">
    <location>
        <begin position="1215"/>
        <end position="1225"/>
    </location>
</feature>
<dbReference type="InterPro" id="IPR050628">
    <property type="entry name" value="SNF2_RAD54_helicase_TF"/>
</dbReference>
<keyword evidence="8" id="KW-0067">ATP-binding</keyword>
<dbReference type="Pfam" id="PF00097">
    <property type="entry name" value="zf-C3HC4"/>
    <property type="match status" value="1"/>
</dbReference>
<dbReference type="CDD" id="cd18793">
    <property type="entry name" value="SF2_C_SNF"/>
    <property type="match status" value="1"/>
</dbReference>
<evidence type="ECO:0000259" key="11">
    <source>
        <dbReference type="PROSITE" id="PS50089"/>
    </source>
</evidence>
<evidence type="ECO:0000256" key="8">
    <source>
        <dbReference type="ARBA" id="ARBA00022840"/>
    </source>
</evidence>
<dbReference type="SUPFAM" id="SSF52540">
    <property type="entry name" value="P-loop containing nucleoside triphosphate hydrolases"/>
    <property type="match status" value="2"/>
</dbReference>
<dbReference type="InterPro" id="IPR013083">
    <property type="entry name" value="Znf_RING/FYVE/PHD"/>
</dbReference>
<evidence type="ECO:0000256" key="10">
    <source>
        <dbReference type="SAM" id="MobiDB-lite"/>
    </source>
</evidence>
<feature type="compositionally biased region" description="Basic and acidic residues" evidence="10">
    <location>
        <begin position="12"/>
        <end position="38"/>
    </location>
</feature>
<name>A0ABR4C8E5_9HELO</name>
<sequence length="1559" mass="174495">MEDFNFDNASNDQDHFMNDDPFQVHEPELEIEPEHEIEPDQDLPIPSIERTASVIASSPVRANDTSSTPTPIIKDEASSQNTPQQAERQVSDDSVEIIRTPKASRDSSVQLPPTASPQRRIQYSSVSSLTPMIASTSIFGGPLHPPALSSTSVNGGSINHPQVLPSAATNGGSTNHAQAPASASVNGPSTKHPPAPSASSTDGDSVKHPLVPSSSSTDRGSTKNPQASSSSSMNGGPVKQLSTHVPTSTKQKVVINVENDDDLVIISPHKTSLAARQKWDAYTYTPRAAPKPDDDVVCIKEEKRDGTALPAALPAHKPNSPARRMKPPLFKRPDPAKMIAAQRKMVQRNQGSFGNGEGSSKGHMRATPARNFEDFDDATFGTSDQMDTAMGGTVEDNSWMDEEEDDVDELYEGWIKLRNELLRKQRTGKIKQAESLQLFKVKQSIETRDRVRAALKADENEDEDQEQDPDSLFLAESREQTIQRRRLDRLRQESADRILESQDRVDSGGEYDDNEGMTRMFAEEDGPRSGPGIEEDLGLTKAGKPRKRRMKAAKNPLEYINRQAEQRREKERAKARKKKVSDRKVKSPVQTRGKGKTKATSKGKKGKGKAKGKDKEIVTNGQSLLASGNFRKFEKNNDAAAHMILEDLMNNDPIEDRLQNPIFNRPAEDEIVGPQKKHTQFQRLFANIPEPENAVERGAVRSDKARLKDASKSFGYAKCKAVNGKWLIKGMKSTLYHHQLLGAQWMVKRELSSQAPHGGILADSMGLGKTVQTLACMVGNPPGDGDLRRGVKAQLIVGPATICSQWIDEIRVHVQEKIFPKIIYYKAASDLSVAVLEDADIVVASYNTVCRQFPFPDKEGKMEIARDGYQSWSDKAVENMGVLHLVNWYRVVLDEAHNIKNNSSRTSLACQNLKSVYRWCLTGTPLLNRLEELFPYLRFLKANYSMDWQMFQKYFCDPNHNDSNSRIATLLSYTMMRRTMKTSILNRPIIVLPRPRAEIKYVKFSVEETIIYRITENRFRNNLNAYFQKGDASHNYGVFMVQLLRLRQCTSHPFMLERTIKESWTMEDVQELKKLLGKFQTNGKPFYEQCKLWVETNEAHRAAARARGENVADDEMLPFGHSNYGHEFDISRALKTLNETELYERVTCSICADVPINAQRTDCGHIFCKDCIETYVAQLVAQDDEYMTCYQCNRVFEKIEPVPGPDPESAPSRGSKTRSKARGKGKGKERQRDNSQADDEEDDETVQVFSKGRDLMGFEPKATDSTWVTKSDTDANFPLTPSTKTAALKALLLKGFEEAPLDKVVIYVQFRTLARIVGRICNAERWGFLYLTGDSSLEHREKAIKRFRDDDEAKILVAGLKCGGLGLNFPFANRCISLDLWWNHAVEQQAFGRIFRIGQKKETHMTRIVVRNSVDMRMLAMQLHKLQNIDKAMPQGGETRERQALSLQQLTRLFGFLKTDSDGEIVSVEADYQSDDDDEDGDGNGSGRGGFSYRRGGASQDTDEDMDGGNGEGSSGGGRRQAQRGELSNWDDVGIEGYDNRAENGYGDVMEVEDEDEDI</sequence>
<dbReference type="InterPro" id="IPR038718">
    <property type="entry name" value="SNF2-like_sf"/>
</dbReference>
<comment type="caution">
    <text evidence="14">The sequence shown here is derived from an EMBL/GenBank/DDBJ whole genome shotgun (WGS) entry which is preliminary data.</text>
</comment>
<proteinExistence type="inferred from homology"/>
<dbReference type="InterPro" id="IPR000330">
    <property type="entry name" value="SNF2_N"/>
</dbReference>
<dbReference type="Pfam" id="PF00176">
    <property type="entry name" value="SNF2-rel_dom"/>
    <property type="match status" value="1"/>
</dbReference>
<evidence type="ECO:0000256" key="4">
    <source>
        <dbReference type="ARBA" id="ARBA00022771"/>
    </source>
</evidence>
<feature type="compositionally biased region" description="Polar residues" evidence="10">
    <location>
        <begin position="212"/>
        <end position="247"/>
    </location>
</feature>
<evidence type="ECO:0000256" key="2">
    <source>
        <dbReference type="ARBA" id="ARBA00022723"/>
    </source>
</evidence>
<dbReference type="Pfam" id="PF00271">
    <property type="entry name" value="Helicase_C"/>
    <property type="match status" value="1"/>
</dbReference>
<evidence type="ECO:0000256" key="5">
    <source>
        <dbReference type="ARBA" id="ARBA00022801"/>
    </source>
</evidence>
<keyword evidence="6" id="KW-0347">Helicase</keyword>
<feature type="domain" description="Helicase C-terminal" evidence="13">
    <location>
        <begin position="1287"/>
        <end position="1448"/>
    </location>
</feature>
<feature type="compositionally biased region" description="Acidic residues" evidence="10">
    <location>
        <begin position="1472"/>
        <end position="1482"/>
    </location>
</feature>
<dbReference type="InterPro" id="IPR014001">
    <property type="entry name" value="Helicase_ATP-bd"/>
</dbReference>
<feature type="region of interest" description="Disordered" evidence="10">
    <location>
        <begin position="456"/>
        <end position="616"/>
    </location>
</feature>
<dbReference type="InterPro" id="IPR001650">
    <property type="entry name" value="Helicase_C-like"/>
</dbReference>
<feature type="region of interest" description="Disordered" evidence="10">
    <location>
        <begin position="1200"/>
        <end position="1246"/>
    </location>
</feature>
<feature type="region of interest" description="Disordered" evidence="10">
    <location>
        <begin position="1470"/>
        <end position="1559"/>
    </location>
</feature>
<evidence type="ECO:0000259" key="12">
    <source>
        <dbReference type="PROSITE" id="PS51192"/>
    </source>
</evidence>
<dbReference type="PROSITE" id="PS50089">
    <property type="entry name" value="ZF_RING_2"/>
    <property type="match status" value="1"/>
</dbReference>
<keyword evidence="5" id="KW-0378">Hydrolase</keyword>
<dbReference type="SMART" id="SM00490">
    <property type="entry name" value="HELICc"/>
    <property type="match status" value="1"/>
</dbReference>
<comment type="similarity">
    <text evidence="1">Belongs to the SNF2/RAD54 helicase family.</text>
</comment>
<feature type="compositionally biased region" description="Basic residues" evidence="10">
    <location>
        <begin position="593"/>
        <end position="610"/>
    </location>
</feature>
<dbReference type="PANTHER" id="PTHR45626">
    <property type="entry name" value="TRANSCRIPTION TERMINATION FACTOR 2-RELATED"/>
    <property type="match status" value="1"/>
</dbReference>
<dbReference type="Gene3D" id="3.40.50.10810">
    <property type="entry name" value="Tandem AAA-ATPase domain"/>
    <property type="match status" value="1"/>
</dbReference>
<dbReference type="SMART" id="SM00487">
    <property type="entry name" value="DEXDc"/>
    <property type="match status" value="1"/>
</dbReference>
<feature type="compositionally biased region" description="Acidic residues" evidence="10">
    <location>
        <begin position="459"/>
        <end position="469"/>
    </location>
</feature>
<gene>
    <name evidence="14" type="ORF">VTL71DRAFT_2081</name>
</gene>
<dbReference type="PROSITE" id="PS00518">
    <property type="entry name" value="ZF_RING_1"/>
    <property type="match status" value="1"/>
</dbReference>
<dbReference type="SUPFAM" id="SSF57850">
    <property type="entry name" value="RING/U-box"/>
    <property type="match status" value="1"/>
</dbReference>
<dbReference type="CDD" id="cd16449">
    <property type="entry name" value="RING-HC"/>
    <property type="match status" value="1"/>
</dbReference>
<dbReference type="SMART" id="SM00184">
    <property type="entry name" value="RING"/>
    <property type="match status" value="1"/>
</dbReference>
<feature type="compositionally biased region" description="Basic and acidic residues" evidence="10">
    <location>
        <begin position="489"/>
        <end position="507"/>
    </location>
</feature>
<keyword evidence="4 9" id="KW-0863">Zinc-finger</keyword>
<dbReference type="Gene3D" id="3.30.40.10">
    <property type="entry name" value="Zinc/RING finger domain, C3HC4 (zinc finger)"/>
    <property type="match status" value="1"/>
</dbReference>
<evidence type="ECO:0000256" key="9">
    <source>
        <dbReference type="PROSITE-ProRule" id="PRU00175"/>
    </source>
</evidence>
<keyword evidence="3" id="KW-0547">Nucleotide-binding</keyword>
<feature type="compositionally biased region" description="Polar residues" evidence="10">
    <location>
        <begin position="167"/>
        <end position="189"/>
    </location>
</feature>
<evidence type="ECO:0000313" key="14">
    <source>
        <dbReference type="EMBL" id="KAL2066010.1"/>
    </source>
</evidence>
<feature type="compositionally biased region" description="Polar residues" evidence="10">
    <location>
        <begin position="78"/>
        <end position="88"/>
    </location>
</feature>
<evidence type="ECO:0000313" key="15">
    <source>
        <dbReference type="Proteomes" id="UP001595075"/>
    </source>
</evidence>
<feature type="compositionally biased region" description="Acidic residues" evidence="10">
    <location>
        <begin position="1236"/>
        <end position="1245"/>
    </location>
</feature>
<feature type="compositionally biased region" description="Basic and acidic residues" evidence="10">
    <location>
        <begin position="1226"/>
        <end position="1235"/>
    </location>
</feature>
<feature type="region of interest" description="Disordered" evidence="10">
    <location>
        <begin position="1"/>
        <end position="247"/>
    </location>
</feature>
<dbReference type="Proteomes" id="UP001595075">
    <property type="component" value="Unassembled WGS sequence"/>
</dbReference>
<dbReference type="InterPro" id="IPR049730">
    <property type="entry name" value="SNF2/RAD54-like_C"/>
</dbReference>
<dbReference type="PROSITE" id="PS51192">
    <property type="entry name" value="HELICASE_ATP_BIND_1"/>
    <property type="match status" value="1"/>
</dbReference>
<feature type="region of interest" description="Disordered" evidence="10">
    <location>
        <begin position="311"/>
        <end position="330"/>
    </location>
</feature>
<feature type="compositionally biased region" description="Acidic residues" evidence="10">
    <location>
        <begin position="1550"/>
        <end position="1559"/>
    </location>
</feature>
<dbReference type="CDD" id="cd18008">
    <property type="entry name" value="DEXDc_SHPRH-like"/>
    <property type="match status" value="1"/>
</dbReference>
<evidence type="ECO:0000259" key="13">
    <source>
        <dbReference type="PROSITE" id="PS51194"/>
    </source>
</evidence>
<feature type="compositionally biased region" description="Polar residues" evidence="10">
    <location>
        <begin position="148"/>
        <end position="160"/>
    </location>
</feature>
<feature type="compositionally biased region" description="Basic residues" evidence="10">
    <location>
        <begin position="543"/>
        <end position="552"/>
    </location>
</feature>
<feature type="domain" description="RING-type" evidence="11">
    <location>
        <begin position="1148"/>
        <end position="1193"/>
    </location>
</feature>
<dbReference type="PROSITE" id="PS51194">
    <property type="entry name" value="HELICASE_CTER"/>
    <property type="match status" value="1"/>
</dbReference>
<evidence type="ECO:0000256" key="1">
    <source>
        <dbReference type="ARBA" id="ARBA00007025"/>
    </source>
</evidence>
<feature type="compositionally biased region" description="Polar residues" evidence="10">
    <location>
        <begin position="106"/>
        <end position="138"/>
    </location>
</feature>
<protein>
    <submittedName>
        <fullName evidence="14">Uncharacterized protein</fullName>
    </submittedName>
</protein>
<dbReference type="PANTHER" id="PTHR45626:SF17">
    <property type="entry name" value="HELICASE-LIKE TRANSCRIPTION FACTOR"/>
    <property type="match status" value="1"/>
</dbReference>
<dbReference type="InterPro" id="IPR001841">
    <property type="entry name" value="Znf_RING"/>
</dbReference>
<dbReference type="InterPro" id="IPR017907">
    <property type="entry name" value="Znf_RING_CS"/>
</dbReference>
<keyword evidence="2" id="KW-0479">Metal-binding</keyword>
<keyword evidence="15" id="KW-1185">Reference proteome</keyword>
<reference evidence="14 15" key="1">
    <citation type="journal article" date="2024" name="Commun. Biol.">
        <title>Comparative genomic analysis of thermophilic fungi reveals convergent evolutionary adaptations and gene losses.</title>
        <authorList>
            <person name="Steindorff A.S."/>
            <person name="Aguilar-Pontes M.V."/>
            <person name="Robinson A.J."/>
            <person name="Andreopoulos B."/>
            <person name="LaButti K."/>
            <person name="Kuo A."/>
            <person name="Mondo S."/>
            <person name="Riley R."/>
            <person name="Otillar R."/>
            <person name="Haridas S."/>
            <person name="Lipzen A."/>
            <person name="Grimwood J."/>
            <person name="Schmutz J."/>
            <person name="Clum A."/>
            <person name="Reid I.D."/>
            <person name="Moisan M.C."/>
            <person name="Butler G."/>
            <person name="Nguyen T.T.M."/>
            <person name="Dewar K."/>
            <person name="Conant G."/>
            <person name="Drula E."/>
            <person name="Henrissat B."/>
            <person name="Hansel C."/>
            <person name="Singer S."/>
            <person name="Hutchinson M.I."/>
            <person name="de Vries R.P."/>
            <person name="Natvig D.O."/>
            <person name="Powell A.J."/>
            <person name="Tsang A."/>
            <person name="Grigoriev I.V."/>
        </authorList>
    </citation>
    <scope>NUCLEOTIDE SEQUENCE [LARGE SCALE GENOMIC DNA]</scope>
    <source>
        <strain evidence="14 15">CBS 494.80</strain>
    </source>
</reference>
<evidence type="ECO:0000256" key="3">
    <source>
        <dbReference type="ARBA" id="ARBA00022741"/>
    </source>
</evidence>
<dbReference type="Gene3D" id="3.40.50.300">
    <property type="entry name" value="P-loop containing nucleotide triphosphate hydrolases"/>
    <property type="match status" value="1"/>
</dbReference>
<keyword evidence="7" id="KW-0862">Zinc</keyword>
<feature type="domain" description="Helicase ATP-binding" evidence="12">
    <location>
        <begin position="750"/>
        <end position="943"/>
    </location>
</feature>
<evidence type="ECO:0000256" key="6">
    <source>
        <dbReference type="ARBA" id="ARBA00022806"/>
    </source>
</evidence>